<comment type="caution">
    <text evidence="11">The sequence shown here is derived from an EMBL/GenBank/DDBJ whole genome shotgun (WGS) entry which is preliminary data.</text>
</comment>
<evidence type="ECO:0000256" key="6">
    <source>
        <dbReference type="ARBA" id="ARBA00022840"/>
    </source>
</evidence>
<keyword evidence="7 9" id="KW-1133">Transmembrane helix</keyword>
<feature type="domain" description="ABC transmembrane type-1" evidence="10">
    <location>
        <begin position="81"/>
        <end position="287"/>
    </location>
</feature>
<evidence type="ECO:0000256" key="3">
    <source>
        <dbReference type="ARBA" id="ARBA00022448"/>
    </source>
</evidence>
<keyword evidence="3" id="KW-0813">Transport</keyword>
<comment type="similarity">
    <text evidence="2">Belongs to the ABC transporter superfamily. ABCC family. Conjugate transporter (TC 3.A.1.208) subfamily.</text>
</comment>
<evidence type="ECO:0000259" key="10">
    <source>
        <dbReference type="PROSITE" id="PS50929"/>
    </source>
</evidence>
<comment type="subcellular location">
    <subcellularLocation>
        <location evidence="1">Membrane</location>
        <topology evidence="1">Multi-pass membrane protein</topology>
    </subcellularLocation>
</comment>
<evidence type="ECO:0000313" key="11">
    <source>
        <dbReference type="EMBL" id="CAH3197131.1"/>
    </source>
</evidence>
<dbReference type="InterPro" id="IPR036640">
    <property type="entry name" value="ABC1_TM_sf"/>
</dbReference>
<protein>
    <recommendedName>
        <fullName evidence="10">ABC transmembrane type-1 domain-containing protein</fullName>
    </recommendedName>
</protein>
<dbReference type="PANTHER" id="PTHR24223">
    <property type="entry name" value="ATP-BINDING CASSETTE SUB-FAMILY C"/>
    <property type="match status" value="1"/>
</dbReference>
<keyword evidence="8 9" id="KW-0472">Membrane</keyword>
<evidence type="ECO:0000256" key="1">
    <source>
        <dbReference type="ARBA" id="ARBA00004141"/>
    </source>
</evidence>
<dbReference type="InterPro" id="IPR011527">
    <property type="entry name" value="ABC1_TM_dom"/>
</dbReference>
<dbReference type="PANTHER" id="PTHR24223:SF456">
    <property type="entry name" value="MULTIDRUG RESISTANCE-ASSOCIATED PROTEIN LETHAL(2)03659"/>
    <property type="match status" value="1"/>
</dbReference>
<dbReference type="Pfam" id="PF00664">
    <property type="entry name" value="ABC_membrane"/>
    <property type="match status" value="1"/>
</dbReference>
<dbReference type="InterPro" id="IPR050173">
    <property type="entry name" value="ABC_transporter_C-like"/>
</dbReference>
<keyword evidence="4 9" id="KW-0812">Transmembrane</keyword>
<gene>
    <name evidence="11" type="ORF">PEVE_00034356</name>
</gene>
<feature type="transmembrane region" description="Helical" evidence="9">
    <location>
        <begin position="195"/>
        <end position="216"/>
    </location>
</feature>
<dbReference type="PROSITE" id="PS50929">
    <property type="entry name" value="ABC_TM1F"/>
    <property type="match status" value="1"/>
</dbReference>
<dbReference type="Gene3D" id="1.20.1560.10">
    <property type="entry name" value="ABC transporter type 1, transmembrane domain"/>
    <property type="match status" value="1"/>
</dbReference>
<feature type="transmembrane region" description="Helical" evidence="9">
    <location>
        <begin position="79"/>
        <end position="103"/>
    </location>
</feature>
<evidence type="ECO:0000256" key="7">
    <source>
        <dbReference type="ARBA" id="ARBA00022989"/>
    </source>
</evidence>
<dbReference type="EMBL" id="CALNXI010005199">
    <property type="protein sequence ID" value="CAH3197131.1"/>
    <property type="molecule type" value="Genomic_DNA"/>
</dbReference>
<dbReference type="SUPFAM" id="SSF90123">
    <property type="entry name" value="ABC transporter transmembrane region"/>
    <property type="match status" value="1"/>
</dbReference>
<evidence type="ECO:0000256" key="9">
    <source>
        <dbReference type="SAM" id="Phobius"/>
    </source>
</evidence>
<proteinExistence type="inferred from homology"/>
<feature type="non-terminal residue" evidence="11">
    <location>
        <position position="1"/>
    </location>
</feature>
<sequence>HPQSKANWISFLLFWWTNDLFKTGNNRPLQQSDFWPLHDEDKTCLLTEQLQSQWTKDLKNDKDPRLWKTAMKVLSRKELCIIGFAGFLDSVGRFLQPFFLGVFISTLVSNTPEQALLACCALLMLLVVVMKSVAVHHSSFKLYVIGMRMKASLKGLIFKKILLLGQQTLNGFTKGHVIDLVSNDLQRMEQAARQFFRLLVAIFDVTVAVPLMWHFIGWQALMSLVFLLLLVPFGGFLTYLAGKLRLKTAAVSDRRINLMAEIVAGIREVKTHALEWFFLEQIRETRK</sequence>
<evidence type="ECO:0000256" key="5">
    <source>
        <dbReference type="ARBA" id="ARBA00022741"/>
    </source>
</evidence>
<evidence type="ECO:0000256" key="2">
    <source>
        <dbReference type="ARBA" id="ARBA00009726"/>
    </source>
</evidence>
<feature type="transmembrane region" description="Helical" evidence="9">
    <location>
        <begin position="115"/>
        <end position="134"/>
    </location>
</feature>
<accession>A0ABN8T1F0</accession>
<keyword evidence="12" id="KW-1185">Reference proteome</keyword>
<evidence type="ECO:0000256" key="8">
    <source>
        <dbReference type="ARBA" id="ARBA00023136"/>
    </source>
</evidence>
<organism evidence="11 12">
    <name type="scientific">Porites evermanni</name>
    <dbReference type="NCBI Taxonomy" id="104178"/>
    <lineage>
        <taxon>Eukaryota</taxon>
        <taxon>Metazoa</taxon>
        <taxon>Cnidaria</taxon>
        <taxon>Anthozoa</taxon>
        <taxon>Hexacorallia</taxon>
        <taxon>Scleractinia</taxon>
        <taxon>Fungiina</taxon>
        <taxon>Poritidae</taxon>
        <taxon>Porites</taxon>
    </lineage>
</organism>
<dbReference type="Proteomes" id="UP001159427">
    <property type="component" value="Unassembled WGS sequence"/>
</dbReference>
<reference evidence="11 12" key="1">
    <citation type="submission" date="2022-05" db="EMBL/GenBank/DDBJ databases">
        <authorList>
            <consortium name="Genoscope - CEA"/>
            <person name="William W."/>
        </authorList>
    </citation>
    <scope>NUCLEOTIDE SEQUENCE [LARGE SCALE GENOMIC DNA]</scope>
</reference>
<keyword evidence="5" id="KW-0547">Nucleotide-binding</keyword>
<name>A0ABN8T1F0_9CNID</name>
<feature type="transmembrane region" description="Helical" evidence="9">
    <location>
        <begin position="222"/>
        <end position="242"/>
    </location>
</feature>
<keyword evidence="6" id="KW-0067">ATP-binding</keyword>
<evidence type="ECO:0000256" key="4">
    <source>
        <dbReference type="ARBA" id="ARBA00022692"/>
    </source>
</evidence>
<evidence type="ECO:0000313" key="12">
    <source>
        <dbReference type="Proteomes" id="UP001159427"/>
    </source>
</evidence>